<organism evidence="3 4">
    <name type="scientific">Folsomia candida</name>
    <name type="common">Springtail</name>
    <dbReference type="NCBI Taxonomy" id="158441"/>
    <lineage>
        <taxon>Eukaryota</taxon>
        <taxon>Metazoa</taxon>
        <taxon>Ecdysozoa</taxon>
        <taxon>Arthropoda</taxon>
        <taxon>Hexapoda</taxon>
        <taxon>Collembola</taxon>
        <taxon>Entomobryomorpha</taxon>
        <taxon>Isotomoidea</taxon>
        <taxon>Isotomidae</taxon>
        <taxon>Proisotominae</taxon>
        <taxon>Folsomia</taxon>
    </lineage>
</organism>
<keyword evidence="4" id="KW-1185">Reference proteome</keyword>
<accession>A0A226D6J4</accession>
<keyword evidence="1" id="KW-1133">Transmembrane helix</keyword>
<comment type="caution">
    <text evidence="3">The sequence shown here is derived from an EMBL/GenBank/DDBJ whole genome shotgun (WGS) entry which is preliminary data.</text>
</comment>
<evidence type="ECO:0000313" key="3">
    <source>
        <dbReference type="EMBL" id="OXA40740.1"/>
    </source>
</evidence>
<sequence length="344" mass="39536">MWPTNLTFLQTLCLTINFSHYGYAANPEAISSYRDLLANLSACDLQIFHSRDYDNQLNSIDLISTTIFMPMYEHLPLFHLGPKHLPVLDVFKSRVSPCRLSFIFLSPNSFNSKDSFQYHASGWIRIASICHLYYRMTYYSLIVPSTNAFISVVVNKSAMKIKLTEGNYPYAVEKLRSNREEWCVDETQISPNTINNKPLGRTKLSVNQLAFQIYSYANVTLAKFIACSTPRDKHVQLKFNLANRPQDSSLILIETDFEGYHFLTCYSEPYISLYFYVSPYQAEVWVVLGTTISTIIAITIALKHFSSLLEQQPFSIWMYILASLFEEGASFPVALRDRPFSESR</sequence>
<evidence type="ECO:0000256" key="2">
    <source>
        <dbReference type="SAM" id="SignalP"/>
    </source>
</evidence>
<dbReference type="Proteomes" id="UP000198287">
    <property type="component" value="Unassembled WGS sequence"/>
</dbReference>
<keyword evidence="1" id="KW-0812">Transmembrane</keyword>
<keyword evidence="1" id="KW-0472">Membrane</keyword>
<name>A0A226D6J4_FOLCA</name>
<evidence type="ECO:0000313" key="4">
    <source>
        <dbReference type="Proteomes" id="UP000198287"/>
    </source>
</evidence>
<proteinExistence type="predicted"/>
<feature type="signal peptide" evidence="2">
    <location>
        <begin position="1"/>
        <end position="24"/>
    </location>
</feature>
<protein>
    <submittedName>
        <fullName evidence="3">Uncharacterized protein</fullName>
    </submittedName>
</protein>
<evidence type="ECO:0000256" key="1">
    <source>
        <dbReference type="SAM" id="Phobius"/>
    </source>
</evidence>
<dbReference type="AlphaFoldDB" id="A0A226D6J4"/>
<feature type="chain" id="PRO_5013144217" evidence="2">
    <location>
        <begin position="25"/>
        <end position="344"/>
    </location>
</feature>
<keyword evidence="2" id="KW-0732">Signal</keyword>
<dbReference type="EMBL" id="LNIX01000032">
    <property type="protein sequence ID" value="OXA40740.1"/>
    <property type="molecule type" value="Genomic_DNA"/>
</dbReference>
<feature type="transmembrane region" description="Helical" evidence="1">
    <location>
        <begin position="284"/>
        <end position="302"/>
    </location>
</feature>
<feature type="transmembrane region" description="Helical" evidence="1">
    <location>
        <begin position="314"/>
        <end position="335"/>
    </location>
</feature>
<gene>
    <name evidence="3" type="ORF">Fcan01_24427</name>
</gene>
<reference evidence="3 4" key="1">
    <citation type="submission" date="2015-12" db="EMBL/GenBank/DDBJ databases">
        <title>The genome of Folsomia candida.</title>
        <authorList>
            <person name="Faddeeva A."/>
            <person name="Derks M.F."/>
            <person name="Anvar Y."/>
            <person name="Smit S."/>
            <person name="Van Straalen N."/>
            <person name="Roelofs D."/>
        </authorList>
    </citation>
    <scope>NUCLEOTIDE SEQUENCE [LARGE SCALE GENOMIC DNA]</scope>
    <source>
        <strain evidence="3 4">VU population</strain>
        <tissue evidence="3">Whole body</tissue>
    </source>
</reference>